<keyword evidence="2" id="KW-1185">Reference proteome</keyword>
<dbReference type="AlphaFoldDB" id="A0A1D2VEF7"/>
<reference evidence="2" key="1">
    <citation type="submission" date="2016-05" db="EMBL/GenBank/DDBJ databases">
        <title>Comparative genomics of biotechnologically important yeasts.</title>
        <authorList>
            <consortium name="DOE Joint Genome Institute"/>
            <person name="Riley R."/>
            <person name="Haridas S."/>
            <person name="Wolfe K.H."/>
            <person name="Lopes M.R."/>
            <person name="Hittinger C.T."/>
            <person name="Goker M."/>
            <person name="Salamov A."/>
            <person name="Wisecaver J."/>
            <person name="Long T.M."/>
            <person name="Aerts A.L."/>
            <person name="Barry K."/>
            <person name="Choi C."/>
            <person name="Clum A."/>
            <person name="Coughlan A.Y."/>
            <person name="Deshpande S."/>
            <person name="Douglass A.P."/>
            <person name="Hanson S.J."/>
            <person name="Klenk H.-P."/>
            <person name="Labutti K."/>
            <person name="Lapidus A."/>
            <person name="Lindquist E."/>
            <person name="Lipzen A."/>
            <person name="Meier-Kolthoff J.P."/>
            <person name="Ohm R.A."/>
            <person name="Otillar R.P."/>
            <person name="Pangilinan J."/>
            <person name="Peng Y."/>
            <person name="Rokas A."/>
            <person name="Rosa C.A."/>
            <person name="Scheuner C."/>
            <person name="Sibirny A.A."/>
            <person name="Slot J.C."/>
            <person name="Stielow J.B."/>
            <person name="Sun H."/>
            <person name="Kurtzman C.P."/>
            <person name="Blackwell M."/>
            <person name="Grigoriev I.V."/>
            <person name="Jeffries T.W."/>
        </authorList>
    </citation>
    <scope>NUCLEOTIDE SEQUENCE [LARGE SCALE GENOMIC DNA]</scope>
    <source>
        <strain evidence="2">DSM 1968</strain>
    </source>
</reference>
<name>A0A1D2VEF7_9ASCO</name>
<protein>
    <submittedName>
        <fullName evidence="1">Uncharacterized protein</fullName>
    </submittedName>
</protein>
<dbReference type="InParanoid" id="A0A1D2VEF7"/>
<organism evidence="1 2">
    <name type="scientific">Ascoidea rubescens DSM 1968</name>
    <dbReference type="NCBI Taxonomy" id="1344418"/>
    <lineage>
        <taxon>Eukaryota</taxon>
        <taxon>Fungi</taxon>
        <taxon>Dikarya</taxon>
        <taxon>Ascomycota</taxon>
        <taxon>Saccharomycotina</taxon>
        <taxon>Saccharomycetes</taxon>
        <taxon>Ascoideaceae</taxon>
        <taxon>Ascoidea</taxon>
    </lineage>
</organism>
<evidence type="ECO:0000313" key="2">
    <source>
        <dbReference type="Proteomes" id="UP000095038"/>
    </source>
</evidence>
<gene>
    <name evidence="1" type="ORF">ASCRUDRAFT_76835</name>
</gene>
<proteinExistence type="predicted"/>
<dbReference type="Proteomes" id="UP000095038">
    <property type="component" value="Unassembled WGS sequence"/>
</dbReference>
<sequence length="51" mass="6038">MSETQKHISIIVSLELRYFDIVTAVGFVYWKGMPYVLAEFSILVNMHCWRD</sequence>
<dbReference type="EMBL" id="KV454484">
    <property type="protein sequence ID" value="ODV59900.1"/>
    <property type="molecule type" value="Genomic_DNA"/>
</dbReference>
<accession>A0A1D2VEF7</accession>
<dbReference type="GeneID" id="30967275"/>
<evidence type="ECO:0000313" key="1">
    <source>
        <dbReference type="EMBL" id="ODV59900.1"/>
    </source>
</evidence>
<dbReference type="RefSeq" id="XP_020046207.1">
    <property type="nucleotide sequence ID" value="XM_020193639.1"/>
</dbReference>